<dbReference type="PANTHER" id="PTHR34821:SF2">
    <property type="entry name" value="INNER MEMBRANE PROTEIN YDCZ"/>
    <property type="match status" value="1"/>
</dbReference>
<keyword evidence="1" id="KW-0812">Transmembrane</keyword>
<dbReference type="GO" id="GO:0005886">
    <property type="term" value="C:plasma membrane"/>
    <property type="evidence" value="ECO:0007669"/>
    <property type="project" value="TreeGrafter"/>
</dbReference>
<evidence type="ECO:0000256" key="1">
    <source>
        <dbReference type="SAM" id="Phobius"/>
    </source>
</evidence>
<proteinExistence type="predicted"/>
<feature type="transmembrane region" description="Helical" evidence="1">
    <location>
        <begin position="35"/>
        <end position="56"/>
    </location>
</feature>
<keyword evidence="3" id="KW-1185">Reference proteome</keyword>
<keyword evidence="1" id="KW-1133">Transmembrane helix</keyword>
<comment type="caution">
    <text evidence="2">The sequence shown here is derived from an EMBL/GenBank/DDBJ whole genome shotgun (WGS) entry which is preliminary data.</text>
</comment>
<reference evidence="2" key="1">
    <citation type="submission" date="2020-11" db="EMBL/GenBank/DDBJ databases">
        <title>Halonatronomonas betainensis gen. nov., sp. nov. a novel haloalkaliphilic representative of the family Halanaerobiacae capable of betaine degradation.</title>
        <authorList>
            <person name="Boltyanskaya Y."/>
            <person name="Kevbrin V."/>
            <person name="Detkova E."/>
            <person name="Grouzdev D.S."/>
            <person name="Koziaeva V."/>
            <person name="Zhilina T."/>
        </authorList>
    </citation>
    <scope>NUCLEOTIDE SEQUENCE</scope>
    <source>
        <strain evidence="2">Z-7014</strain>
    </source>
</reference>
<protein>
    <submittedName>
        <fullName evidence="2">DMT family transporter</fullName>
    </submittedName>
</protein>
<dbReference type="RefSeq" id="WP_270452508.1">
    <property type="nucleotide sequence ID" value="NZ_JADPIE010000001.1"/>
</dbReference>
<dbReference type="Pfam" id="PF04657">
    <property type="entry name" value="DMT_YdcZ"/>
    <property type="match status" value="1"/>
</dbReference>
<feature type="transmembrane region" description="Helical" evidence="1">
    <location>
        <begin position="68"/>
        <end position="88"/>
    </location>
</feature>
<organism evidence="2 3">
    <name type="scientific">Halonatronomonas betaini</name>
    <dbReference type="NCBI Taxonomy" id="2778430"/>
    <lineage>
        <taxon>Bacteria</taxon>
        <taxon>Bacillati</taxon>
        <taxon>Bacillota</taxon>
        <taxon>Clostridia</taxon>
        <taxon>Halanaerobiales</taxon>
        <taxon>Halarsenatibacteraceae</taxon>
        <taxon>Halonatronomonas</taxon>
    </lineage>
</organism>
<dbReference type="EMBL" id="JADPIE010000001">
    <property type="protein sequence ID" value="MBF8435828.1"/>
    <property type="molecule type" value="Genomic_DNA"/>
</dbReference>
<evidence type="ECO:0000313" key="3">
    <source>
        <dbReference type="Proteomes" id="UP000621436"/>
    </source>
</evidence>
<sequence length="154" mass="17151">MLYIFMAFVAGWLIVLSMIFNSNLAKRIGIFQSTLINYTVGLFVSGLLAIIMNNRINIGLIEFNSIPWWVYLGGFVGVAIVSASNYIIPKIPVIYTTLLVYVGQLTFGLTLDYWSGLPVSRNRLIGGVLIVLGLLYNFRIDQINTGEAEYDSSI</sequence>
<gene>
    <name evidence="2" type="ORF">I0Q91_01940</name>
</gene>
<dbReference type="PANTHER" id="PTHR34821">
    <property type="entry name" value="INNER MEMBRANE PROTEIN YDCZ"/>
    <property type="match status" value="1"/>
</dbReference>
<evidence type="ECO:0000313" key="2">
    <source>
        <dbReference type="EMBL" id="MBF8435828.1"/>
    </source>
</evidence>
<dbReference type="AlphaFoldDB" id="A0A931AN25"/>
<accession>A0A931AN25</accession>
<dbReference type="Proteomes" id="UP000621436">
    <property type="component" value="Unassembled WGS sequence"/>
</dbReference>
<keyword evidence="1" id="KW-0472">Membrane</keyword>
<name>A0A931AN25_9FIRM</name>
<dbReference type="InterPro" id="IPR006750">
    <property type="entry name" value="YdcZ"/>
</dbReference>
<feature type="transmembrane region" description="Helical" evidence="1">
    <location>
        <begin position="94"/>
        <end position="114"/>
    </location>
</feature>